<dbReference type="Gene3D" id="1.10.30.50">
    <property type="match status" value="1"/>
</dbReference>
<proteinExistence type="predicted"/>
<evidence type="ECO:0000313" key="2">
    <source>
        <dbReference type="Proteomes" id="UP000030321"/>
    </source>
</evidence>
<dbReference type="EMBL" id="BBPA01000002">
    <property type="protein sequence ID" value="GAL91218.1"/>
    <property type="molecule type" value="Genomic_DNA"/>
</dbReference>
<protein>
    <recommendedName>
        <fullName evidence="3">TIGR02646 family protein</fullName>
    </recommendedName>
</protein>
<organism evidence="1 2">
    <name type="scientific">Microcystis aeruginosa NIES-44</name>
    <dbReference type="NCBI Taxonomy" id="449439"/>
    <lineage>
        <taxon>Bacteria</taxon>
        <taxon>Bacillati</taxon>
        <taxon>Cyanobacteriota</taxon>
        <taxon>Cyanophyceae</taxon>
        <taxon>Oscillatoriophycideae</taxon>
        <taxon>Chroococcales</taxon>
        <taxon>Microcystaceae</taxon>
        <taxon>Microcystis</taxon>
    </lineage>
</organism>
<evidence type="ECO:0000313" key="1">
    <source>
        <dbReference type="EMBL" id="GAL91218.1"/>
    </source>
</evidence>
<dbReference type="InterPro" id="IPR013467">
    <property type="entry name" value="HNH78-like"/>
</dbReference>
<dbReference type="NCBIfam" id="TIGR02646">
    <property type="entry name" value="retron system putative HNH endonuclease"/>
    <property type="match status" value="1"/>
</dbReference>
<dbReference type="AlphaFoldDB" id="A0A0A1VP14"/>
<reference evidence="2" key="1">
    <citation type="journal article" date="2015" name="Genome">
        <title>Whole Genome Sequence of the Non-Microcystin-Producing Microcystis aeruginosa Strain NIES-44.</title>
        <authorList>
            <person name="Okano K."/>
            <person name="Miyata N."/>
            <person name="Ozaki Y."/>
        </authorList>
    </citation>
    <scope>NUCLEOTIDE SEQUENCE [LARGE SCALE GENOMIC DNA]</scope>
    <source>
        <strain evidence="2">NIES-44</strain>
    </source>
</reference>
<evidence type="ECO:0008006" key="3">
    <source>
        <dbReference type="Google" id="ProtNLM"/>
    </source>
</evidence>
<name>A0A0A1VP14_MICAE</name>
<comment type="caution">
    <text evidence="1">The sequence shown here is derived from an EMBL/GenBank/DDBJ whole genome shotgun (WGS) entry which is preliminary data.</text>
</comment>
<gene>
    <name evidence="1" type="ORF">N44_00587</name>
</gene>
<dbReference type="RefSeq" id="WP_045356095.1">
    <property type="nucleotide sequence ID" value="NZ_BBPA01000002.1"/>
</dbReference>
<accession>A0A0A1VP14</accession>
<sequence length="210" mass="24493">MKYIRKRQEPPEFKNWKEQANSDWQPDFKNLAGKPKEILIKALMTEQGEICCYCENRLIDGKCHIEHFKPQSDPTVDPLDYANLLCSCQANLTPSEFRYCGNLKNNWFDENLLISPLNPDCESHFAFNDDGAIKPAQEDDQKAINTIEKLGLNLNKLKALRKAAIDPFLDEEIDNDELKFFVNGYLCLDDQQRYKPFWTTIKYLFSDLIE</sequence>
<dbReference type="Proteomes" id="UP000030321">
    <property type="component" value="Unassembled WGS sequence"/>
</dbReference>